<dbReference type="OMA" id="CHEDVIF"/>
<reference evidence="1 2" key="1">
    <citation type="journal article" date="2016" name="Proc. Natl. Acad. Sci. U.S.A.">
        <title>Lipid metabolic changes in an early divergent fungus govern the establishment of a mutualistic symbiosis with endobacteria.</title>
        <authorList>
            <person name="Lastovetsky O.A."/>
            <person name="Gaspar M.L."/>
            <person name="Mondo S.J."/>
            <person name="LaButti K.M."/>
            <person name="Sandor L."/>
            <person name="Grigoriev I.V."/>
            <person name="Henry S.A."/>
            <person name="Pawlowska T.E."/>
        </authorList>
    </citation>
    <scope>NUCLEOTIDE SEQUENCE [LARGE SCALE GENOMIC DNA]</scope>
    <source>
        <strain evidence="1 2">ATCC 11559</strain>
    </source>
</reference>
<accession>A0A1X0SDZ4</accession>
<dbReference type="Gene3D" id="3.30.420.10">
    <property type="entry name" value="Ribonuclease H-like superfamily/Ribonuclease H"/>
    <property type="match status" value="1"/>
</dbReference>
<dbReference type="Proteomes" id="UP000242381">
    <property type="component" value="Unassembled WGS sequence"/>
</dbReference>
<dbReference type="EMBL" id="KV921266">
    <property type="protein sequence ID" value="ORE22479.1"/>
    <property type="molecule type" value="Genomic_DNA"/>
</dbReference>
<evidence type="ECO:0000313" key="1">
    <source>
        <dbReference type="EMBL" id="ORE22479.1"/>
    </source>
</evidence>
<organism evidence="1 2">
    <name type="scientific">Rhizopus microsporus</name>
    <dbReference type="NCBI Taxonomy" id="58291"/>
    <lineage>
        <taxon>Eukaryota</taxon>
        <taxon>Fungi</taxon>
        <taxon>Fungi incertae sedis</taxon>
        <taxon>Mucoromycota</taxon>
        <taxon>Mucoromycotina</taxon>
        <taxon>Mucoromycetes</taxon>
        <taxon>Mucorales</taxon>
        <taxon>Mucorineae</taxon>
        <taxon>Rhizopodaceae</taxon>
        <taxon>Rhizopus</taxon>
    </lineage>
</organism>
<gene>
    <name evidence="1" type="ORF">BCV71DRAFT_286517</name>
</gene>
<name>A0A1X0SDZ4_RHIZD</name>
<proteinExistence type="predicted"/>
<dbReference type="InterPro" id="IPR036397">
    <property type="entry name" value="RNaseH_sf"/>
</dbReference>
<sequence>MNAKDYAQALDGDVTDTLNYYNLCHEDVIFQHNNDPKHTAKITKNYLHDEKKYTVLPWQAQYPDLNPIGHIRKQLRLKLAKYKQ</sequence>
<evidence type="ECO:0000313" key="2">
    <source>
        <dbReference type="Proteomes" id="UP000242381"/>
    </source>
</evidence>
<protein>
    <recommendedName>
        <fullName evidence="3">Tc1-like transposase DDE domain-containing protein</fullName>
    </recommendedName>
</protein>
<dbReference type="AlphaFoldDB" id="A0A1X0SDZ4"/>
<evidence type="ECO:0008006" key="3">
    <source>
        <dbReference type="Google" id="ProtNLM"/>
    </source>
</evidence>
<dbReference type="GO" id="GO:0003676">
    <property type="term" value="F:nucleic acid binding"/>
    <property type="evidence" value="ECO:0007669"/>
    <property type="project" value="InterPro"/>
</dbReference>